<reference evidence="1" key="1">
    <citation type="journal article" date="2021" name="Environ. Microbiol.">
        <title>Gene family expansions and transcriptome signatures uncover fungal adaptations to wood decay.</title>
        <authorList>
            <person name="Hage H."/>
            <person name="Miyauchi S."/>
            <person name="Viragh M."/>
            <person name="Drula E."/>
            <person name="Min B."/>
            <person name="Chaduli D."/>
            <person name="Navarro D."/>
            <person name="Favel A."/>
            <person name="Norest M."/>
            <person name="Lesage-Meessen L."/>
            <person name="Balint B."/>
            <person name="Merenyi Z."/>
            <person name="de Eugenio L."/>
            <person name="Morin E."/>
            <person name="Martinez A.T."/>
            <person name="Baldrian P."/>
            <person name="Stursova M."/>
            <person name="Martinez M.J."/>
            <person name="Novotny C."/>
            <person name="Magnuson J.K."/>
            <person name="Spatafora J.W."/>
            <person name="Maurice S."/>
            <person name="Pangilinan J."/>
            <person name="Andreopoulos W."/>
            <person name="LaButti K."/>
            <person name="Hundley H."/>
            <person name="Na H."/>
            <person name="Kuo A."/>
            <person name="Barry K."/>
            <person name="Lipzen A."/>
            <person name="Henrissat B."/>
            <person name="Riley R."/>
            <person name="Ahrendt S."/>
            <person name="Nagy L.G."/>
            <person name="Grigoriev I.V."/>
            <person name="Martin F."/>
            <person name="Rosso M.N."/>
        </authorList>
    </citation>
    <scope>NUCLEOTIDE SEQUENCE</scope>
    <source>
        <strain evidence="1">CBS 384.51</strain>
    </source>
</reference>
<name>A0ACB8UAW6_9APHY</name>
<comment type="caution">
    <text evidence="1">The sequence shown here is derived from an EMBL/GenBank/DDBJ whole genome shotgun (WGS) entry which is preliminary data.</text>
</comment>
<organism evidence="1 2">
    <name type="scientific">Irpex rosettiformis</name>
    <dbReference type="NCBI Taxonomy" id="378272"/>
    <lineage>
        <taxon>Eukaryota</taxon>
        <taxon>Fungi</taxon>
        <taxon>Dikarya</taxon>
        <taxon>Basidiomycota</taxon>
        <taxon>Agaricomycotina</taxon>
        <taxon>Agaricomycetes</taxon>
        <taxon>Polyporales</taxon>
        <taxon>Irpicaceae</taxon>
        <taxon>Irpex</taxon>
    </lineage>
</organism>
<dbReference type="Proteomes" id="UP001055072">
    <property type="component" value="Unassembled WGS sequence"/>
</dbReference>
<sequence length="375" mass="41979">MIDVGGTTKPYLIGNKASILHHLDDDVLGLVCANLHDLAAADKQHSGDKASLRPLSTTCKRLRALCIPYIFQTFKLEYRAANPWAEASWKLEGWNTDFAPFVREVIITLKLAKKADEASFISTLPDTLASVLITLTSSTSRLESFTLEIEPKRMDLFAVALVKQNVVFTSVRRLKIGHYGAQVLDLFPNTMTLAIHGLPCRQDGSGWNTEAIEALPRLSKLQSLYLGQTDYGDEIIEVLLKAIPNIKTLVLPCGPQSHFDTFISKLASLREVEVLCIADEFSQENIGFCPPYGTDPGYMYPKLARQFRQQGDEANDDVTRTGFSQCPRLTELWLGSYASVPNLTTTMDHGVEDSRTGELEWSPWATDNYFWNKYF</sequence>
<evidence type="ECO:0000313" key="1">
    <source>
        <dbReference type="EMBL" id="KAI0091458.1"/>
    </source>
</evidence>
<protein>
    <submittedName>
        <fullName evidence="1">Uncharacterized protein</fullName>
    </submittedName>
</protein>
<accession>A0ACB8UAW6</accession>
<proteinExistence type="predicted"/>
<gene>
    <name evidence="1" type="ORF">BDY19DRAFT_1054839</name>
</gene>
<keyword evidence="2" id="KW-1185">Reference proteome</keyword>
<dbReference type="EMBL" id="MU274905">
    <property type="protein sequence ID" value="KAI0091458.1"/>
    <property type="molecule type" value="Genomic_DNA"/>
</dbReference>
<evidence type="ECO:0000313" key="2">
    <source>
        <dbReference type="Proteomes" id="UP001055072"/>
    </source>
</evidence>